<sequence length="86" mass="9577">MATPNTTKKTANKPVFLFDKTNYYIMFGGLALILLGFALMAGGKSPDPHVFNEKEIYSFRRITLAPIVIIAGFVVEVWAIMRKPKG</sequence>
<organism evidence="2 3">
    <name type="scientific">Taibaiella chishuiensis</name>
    <dbReference type="NCBI Taxonomy" id="1434707"/>
    <lineage>
        <taxon>Bacteria</taxon>
        <taxon>Pseudomonadati</taxon>
        <taxon>Bacteroidota</taxon>
        <taxon>Chitinophagia</taxon>
        <taxon>Chitinophagales</taxon>
        <taxon>Chitinophagaceae</taxon>
        <taxon>Taibaiella</taxon>
    </lineage>
</organism>
<comment type="caution">
    <text evidence="2">The sequence shown here is derived from an EMBL/GenBank/DDBJ whole genome shotgun (WGS) entry which is preliminary data.</text>
</comment>
<dbReference type="Proteomes" id="UP000240572">
    <property type="component" value="Unassembled WGS sequence"/>
</dbReference>
<dbReference type="AlphaFoldDB" id="A0A2P8D4C9"/>
<evidence type="ECO:0000256" key="1">
    <source>
        <dbReference type="SAM" id="Phobius"/>
    </source>
</evidence>
<dbReference type="EMBL" id="PYGD01000004">
    <property type="protein sequence ID" value="PSK92067.1"/>
    <property type="molecule type" value="Genomic_DNA"/>
</dbReference>
<keyword evidence="3" id="KW-1185">Reference proteome</keyword>
<feature type="transmembrane region" description="Helical" evidence="1">
    <location>
        <begin position="21"/>
        <end position="42"/>
    </location>
</feature>
<keyword evidence="1" id="KW-0812">Transmembrane</keyword>
<evidence type="ECO:0008006" key="4">
    <source>
        <dbReference type="Google" id="ProtNLM"/>
    </source>
</evidence>
<dbReference type="InterPro" id="IPR021448">
    <property type="entry name" value="DUF3098"/>
</dbReference>
<proteinExistence type="predicted"/>
<keyword evidence="1" id="KW-0472">Membrane</keyword>
<gene>
    <name evidence="2" type="ORF">B0I18_104164</name>
</gene>
<accession>A0A2P8D4C9</accession>
<keyword evidence="1" id="KW-1133">Transmembrane helix</keyword>
<dbReference type="Pfam" id="PF11297">
    <property type="entry name" value="DUF3098"/>
    <property type="match status" value="1"/>
</dbReference>
<feature type="transmembrane region" description="Helical" evidence="1">
    <location>
        <begin position="62"/>
        <end position="81"/>
    </location>
</feature>
<name>A0A2P8D4C9_9BACT</name>
<protein>
    <recommendedName>
        <fullName evidence="4">DUF3098 family protein</fullName>
    </recommendedName>
</protein>
<dbReference type="OrthoDB" id="963379at2"/>
<evidence type="ECO:0000313" key="3">
    <source>
        <dbReference type="Proteomes" id="UP000240572"/>
    </source>
</evidence>
<evidence type="ECO:0000313" key="2">
    <source>
        <dbReference type="EMBL" id="PSK92067.1"/>
    </source>
</evidence>
<dbReference type="RefSeq" id="WP_106523138.1">
    <property type="nucleotide sequence ID" value="NZ_PYGD01000004.1"/>
</dbReference>
<reference evidence="2 3" key="1">
    <citation type="submission" date="2018-03" db="EMBL/GenBank/DDBJ databases">
        <title>Genomic Encyclopedia of Type Strains, Phase III (KMG-III): the genomes of soil and plant-associated and newly described type strains.</title>
        <authorList>
            <person name="Whitman W."/>
        </authorList>
    </citation>
    <scope>NUCLEOTIDE SEQUENCE [LARGE SCALE GENOMIC DNA]</scope>
    <source>
        <strain evidence="2 3">CGMCC 1.12700</strain>
    </source>
</reference>